<keyword evidence="5" id="KW-0819">tRNA processing</keyword>
<dbReference type="Gene3D" id="3.40.50.300">
    <property type="entry name" value="P-loop containing nucleotide triphosphate hydrolases"/>
    <property type="match status" value="1"/>
</dbReference>
<evidence type="ECO:0000256" key="2">
    <source>
        <dbReference type="ARBA" id="ARBA00007599"/>
    </source>
</evidence>
<keyword evidence="9" id="KW-0460">Magnesium</keyword>
<protein>
    <recommendedName>
        <fullName evidence="3">tRNA threonylcarbamoyladenosine biosynthesis protein TsaE</fullName>
    </recommendedName>
    <alternativeName>
        <fullName evidence="10">t(6)A37 threonylcarbamoyladenosine biosynthesis protein TsaE</fullName>
    </alternativeName>
</protein>
<evidence type="ECO:0000256" key="4">
    <source>
        <dbReference type="ARBA" id="ARBA00022490"/>
    </source>
</evidence>
<evidence type="ECO:0000256" key="3">
    <source>
        <dbReference type="ARBA" id="ARBA00019010"/>
    </source>
</evidence>
<evidence type="ECO:0000256" key="5">
    <source>
        <dbReference type="ARBA" id="ARBA00022694"/>
    </source>
</evidence>
<reference evidence="12" key="1">
    <citation type="submission" date="2016-09" db="EMBL/GenBank/DDBJ databases">
        <authorList>
            <person name="Varghese N."/>
            <person name="Submissions S."/>
        </authorList>
    </citation>
    <scope>NUCLEOTIDE SEQUENCE [LARGE SCALE GENOMIC DNA]</scope>
    <source>
        <strain evidence="12">JS23</strain>
    </source>
</reference>
<comment type="subcellular location">
    <subcellularLocation>
        <location evidence="1">Cytoplasm</location>
    </subcellularLocation>
</comment>
<evidence type="ECO:0000313" key="11">
    <source>
        <dbReference type="EMBL" id="SDV49442.1"/>
    </source>
</evidence>
<dbReference type="GO" id="GO:0005737">
    <property type="term" value="C:cytoplasm"/>
    <property type="evidence" value="ECO:0007669"/>
    <property type="project" value="UniProtKB-SubCell"/>
</dbReference>
<keyword evidence="12" id="KW-1185">Reference proteome</keyword>
<dbReference type="InterPro" id="IPR027417">
    <property type="entry name" value="P-loop_NTPase"/>
</dbReference>
<keyword evidence="8" id="KW-0067">ATP-binding</keyword>
<dbReference type="EMBL" id="FNLO01000008">
    <property type="protein sequence ID" value="SDV49442.1"/>
    <property type="molecule type" value="Genomic_DNA"/>
</dbReference>
<dbReference type="PANTHER" id="PTHR33540:SF2">
    <property type="entry name" value="TRNA THREONYLCARBAMOYLADENOSINE BIOSYNTHESIS PROTEIN TSAE"/>
    <property type="match status" value="1"/>
</dbReference>
<organism evidence="11 12">
    <name type="scientific">Chitinasiproducens palmae</name>
    <dbReference type="NCBI Taxonomy" id="1770053"/>
    <lineage>
        <taxon>Bacteria</taxon>
        <taxon>Pseudomonadati</taxon>
        <taxon>Pseudomonadota</taxon>
        <taxon>Betaproteobacteria</taxon>
        <taxon>Burkholderiales</taxon>
        <taxon>Burkholderiaceae</taxon>
        <taxon>Chitinasiproducens</taxon>
    </lineage>
</organism>
<dbReference type="RefSeq" id="WP_091909482.1">
    <property type="nucleotide sequence ID" value="NZ_FNLO01000008.1"/>
</dbReference>
<evidence type="ECO:0000256" key="9">
    <source>
        <dbReference type="ARBA" id="ARBA00022842"/>
    </source>
</evidence>
<keyword evidence="4" id="KW-0963">Cytoplasm</keyword>
<dbReference type="InterPro" id="IPR003442">
    <property type="entry name" value="T6A_TsaE"/>
</dbReference>
<evidence type="ECO:0000256" key="6">
    <source>
        <dbReference type="ARBA" id="ARBA00022723"/>
    </source>
</evidence>
<dbReference type="SUPFAM" id="SSF52540">
    <property type="entry name" value="P-loop containing nucleoside triphosphate hydrolases"/>
    <property type="match status" value="1"/>
</dbReference>
<dbReference type="PANTHER" id="PTHR33540">
    <property type="entry name" value="TRNA THREONYLCARBAMOYLADENOSINE BIOSYNTHESIS PROTEIN TSAE"/>
    <property type="match status" value="1"/>
</dbReference>
<dbReference type="AlphaFoldDB" id="A0A1H2PRC4"/>
<evidence type="ECO:0000313" key="12">
    <source>
        <dbReference type="Proteomes" id="UP000243719"/>
    </source>
</evidence>
<keyword evidence="7" id="KW-0547">Nucleotide-binding</keyword>
<evidence type="ECO:0000256" key="8">
    <source>
        <dbReference type="ARBA" id="ARBA00022840"/>
    </source>
</evidence>
<name>A0A1H2PRC4_9BURK</name>
<evidence type="ECO:0000256" key="7">
    <source>
        <dbReference type="ARBA" id="ARBA00022741"/>
    </source>
</evidence>
<dbReference type="GO" id="GO:0046872">
    <property type="term" value="F:metal ion binding"/>
    <property type="evidence" value="ECO:0007669"/>
    <property type="project" value="UniProtKB-KW"/>
</dbReference>
<gene>
    <name evidence="11" type="ORF">SAMN05216551_10883</name>
</gene>
<dbReference type="GO" id="GO:0005524">
    <property type="term" value="F:ATP binding"/>
    <property type="evidence" value="ECO:0007669"/>
    <property type="project" value="UniProtKB-KW"/>
</dbReference>
<keyword evidence="6" id="KW-0479">Metal-binding</keyword>
<dbReference type="STRING" id="1770053.SAMN05216551_10883"/>
<dbReference type="Pfam" id="PF02367">
    <property type="entry name" value="TsaE"/>
    <property type="match status" value="1"/>
</dbReference>
<proteinExistence type="inferred from homology"/>
<evidence type="ECO:0000256" key="1">
    <source>
        <dbReference type="ARBA" id="ARBA00004496"/>
    </source>
</evidence>
<evidence type="ECO:0000256" key="10">
    <source>
        <dbReference type="ARBA" id="ARBA00032441"/>
    </source>
</evidence>
<comment type="similarity">
    <text evidence="2">Belongs to the TsaE family.</text>
</comment>
<sequence length="196" mass="21132">MPDPAQRRFADVPDPQLADAPCNGAPAQLQRTFALADEAATQAFGAVLARACAEPATLAQGGCTIWLLGDLGAGKTTLGRALLHALGHRGRVRSPTYTLVEPYTIASLALPGWPLERALDVYHFDLYRFASPDEWFDSGFDEYLVADALRLIEWPQRAQGCLPCPDLALQLALAGDGRSLHAAACSEKGKRCLERC</sequence>
<dbReference type="OrthoDB" id="9800307at2"/>
<dbReference type="Proteomes" id="UP000243719">
    <property type="component" value="Unassembled WGS sequence"/>
</dbReference>
<accession>A0A1H2PRC4</accession>
<dbReference type="GO" id="GO:0002949">
    <property type="term" value="P:tRNA threonylcarbamoyladenosine modification"/>
    <property type="evidence" value="ECO:0007669"/>
    <property type="project" value="InterPro"/>
</dbReference>
<dbReference type="NCBIfam" id="TIGR00150">
    <property type="entry name" value="T6A_YjeE"/>
    <property type="match status" value="1"/>
</dbReference>